<comment type="caution">
    <text evidence="1">The sequence shown here is derived from an EMBL/GenBank/DDBJ whole genome shotgun (WGS) entry which is preliminary data.</text>
</comment>
<protein>
    <submittedName>
        <fullName evidence="1">Uncharacterized protein</fullName>
    </submittedName>
</protein>
<sequence length="83" mass="8814">MQNLSKSISNSLAVSEAAAEAVAEKHPATAFTKFNKQGSSGGSGRRLMFLDDKFPSWISLSDRKLLEDSATTGKPDLVVAKDG</sequence>
<evidence type="ECO:0000313" key="1">
    <source>
        <dbReference type="EMBL" id="KAG2310980.1"/>
    </source>
</evidence>
<reference evidence="1 2" key="1">
    <citation type="submission" date="2020-02" db="EMBL/GenBank/DDBJ databases">
        <authorList>
            <person name="Ma Q."/>
            <person name="Huang Y."/>
            <person name="Song X."/>
            <person name="Pei D."/>
        </authorList>
    </citation>
    <scope>NUCLEOTIDE SEQUENCE [LARGE SCALE GENOMIC DNA]</scope>
    <source>
        <strain evidence="1">Sxm20200214</strain>
        <tissue evidence="1">Leaf</tissue>
    </source>
</reference>
<dbReference type="AlphaFoldDB" id="A0A8X7VH98"/>
<organism evidence="1 2">
    <name type="scientific">Brassica carinata</name>
    <name type="common">Ethiopian mustard</name>
    <name type="synonym">Abyssinian cabbage</name>
    <dbReference type="NCBI Taxonomy" id="52824"/>
    <lineage>
        <taxon>Eukaryota</taxon>
        <taxon>Viridiplantae</taxon>
        <taxon>Streptophyta</taxon>
        <taxon>Embryophyta</taxon>
        <taxon>Tracheophyta</taxon>
        <taxon>Spermatophyta</taxon>
        <taxon>Magnoliopsida</taxon>
        <taxon>eudicotyledons</taxon>
        <taxon>Gunneridae</taxon>
        <taxon>Pentapetalae</taxon>
        <taxon>rosids</taxon>
        <taxon>malvids</taxon>
        <taxon>Brassicales</taxon>
        <taxon>Brassicaceae</taxon>
        <taxon>Brassiceae</taxon>
        <taxon>Brassica</taxon>
    </lineage>
</organism>
<evidence type="ECO:0000313" key="2">
    <source>
        <dbReference type="Proteomes" id="UP000886595"/>
    </source>
</evidence>
<gene>
    <name evidence="1" type="ORF">Bca52824_022537</name>
</gene>
<keyword evidence="2" id="KW-1185">Reference proteome</keyword>
<dbReference type="Proteomes" id="UP000886595">
    <property type="component" value="Unassembled WGS sequence"/>
</dbReference>
<name>A0A8X7VH98_BRACI</name>
<dbReference type="EMBL" id="JAAMPC010000005">
    <property type="protein sequence ID" value="KAG2310980.1"/>
    <property type="molecule type" value="Genomic_DNA"/>
</dbReference>
<accession>A0A8X7VH98</accession>
<proteinExistence type="predicted"/>